<dbReference type="PROSITE" id="PS01275">
    <property type="entry name" value="EFP"/>
    <property type="match status" value="1"/>
</dbReference>
<dbReference type="HAMAP" id="MF_00141">
    <property type="entry name" value="EF_P"/>
    <property type="match status" value="1"/>
</dbReference>
<dbReference type="AlphaFoldDB" id="A0A0G1YFZ6"/>
<dbReference type="InterPro" id="IPR008991">
    <property type="entry name" value="Translation_prot_SH3-like_sf"/>
</dbReference>
<dbReference type="GO" id="GO:0043043">
    <property type="term" value="P:peptide biosynthetic process"/>
    <property type="evidence" value="ECO:0007669"/>
    <property type="project" value="InterPro"/>
</dbReference>
<gene>
    <name evidence="7" type="primary">efp</name>
    <name evidence="12" type="ORF">UY92_C0010G0011</name>
</gene>
<evidence type="ECO:0000256" key="1">
    <source>
        <dbReference type="ARBA" id="ARBA00004496"/>
    </source>
</evidence>
<evidence type="ECO:0000259" key="10">
    <source>
        <dbReference type="SMART" id="SM00841"/>
    </source>
</evidence>
<organism evidence="12 13">
    <name type="scientific">Candidatus Magasanikbacteria bacterium GW2011_GWA2_56_11</name>
    <dbReference type="NCBI Taxonomy" id="1619044"/>
    <lineage>
        <taxon>Bacteria</taxon>
        <taxon>Candidatus Magasanikiibacteriota</taxon>
    </lineage>
</organism>
<keyword evidence="6 7" id="KW-0648">Protein biosynthesis</keyword>
<dbReference type="SUPFAM" id="SSF50249">
    <property type="entry name" value="Nucleic acid-binding proteins"/>
    <property type="match status" value="2"/>
</dbReference>
<evidence type="ECO:0000256" key="9">
    <source>
        <dbReference type="RuleBase" id="RU004389"/>
    </source>
</evidence>
<evidence type="ECO:0000256" key="7">
    <source>
        <dbReference type="HAMAP-Rule" id="MF_00141"/>
    </source>
</evidence>
<dbReference type="EMBL" id="LCRX01000010">
    <property type="protein sequence ID" value="KKW42095.1"/>
    <property type="molecule type" value="Genomic_DNA"/>
</dbReference>
<dbReference type="SUPFAM" id="SSF50104">
    <property type="entry name" value="Translation proteins SH3-like domain"/>
    <property type="match status" value="1"/>
</dbReference>
<dbReference type="Gene3D" id="2.40.50.140">
    <property type="entry name" value="Nucleic acid-binding proteins"/>
    <property type="match status" value="2"/>
</dbReference>
<reference evidence="12 13" key="1">
    <citation type="journal article" date="2015" name="Nature">
        <title>rRNA introns, odd ribosomes, and small enigmatic genomes across a large radiation of phyla.</title>
        <authorList>
            <person name="Brown C.T."/>
            <person name="Hug L.A."/>
            <person name="Thomas B.C."/>
            <person name="Sharon I."/>
            <person name="Castelle C.J."/>
            <person name="Singh A."/>
            <person name="Wilkins M.J."/>
            <person name="Williams K.H."/>
            <person name="Banfield J.F."/>
        </authorList>
    </citation>
    <scope>NUCLEOTIDE SEQUENCE [LARGE SCALE GENOMIC DNA]</scope>
</reference>
<dbReference type="PANTHER" id="PTHR30053">
    <property type="entry name" value="ELONGATION FACTOR P"/>
    <property type="match status" value="1"/>
</dbReference>
<dbReference type="InterPro" id="IPR013185">
    <property type="entry name" value="Transl_elong_KOW-like"/>
</dbReference>
<evidence type="ECO:0000313" key="13">
    <source>
        <dbReference type="Proteomes" id="UP000033870"/>
    </source>
</evidence>
<dbReference type="InterPro" id="IPR015365">
    <property type="entry name" value="Elong-fact-P_C"/>
</dbReference>
<evidence type="ECO:0000256" key="6">
    <source>
        <dbReference type="ARBA" id="ARBA00022917"/>
    </source>
</evidence>
<comment type="pathway">
    <text evidence="2 7">Protein biosynthesis; polypeptide chain elongation.</text>
</comment>
<accession>A0A0G1YFZ6</accession>
<dbReference type="NCBIfam" id="TIGR00038">
    <property type="entry name" value="efp"/>
    <property type="match status" value="1"/>
</dbReference>
<evidence type="ECO:0000256" key="5">
    <source>
        <dbReference type="ARBA" id="ARBA00022768"/>
    </source>
</evidence>
<dbReference type="CDD" id="cd04470">
    <property type="entry name" value="S1_EF-P_repeat_1"/>
    <property type="match status" value="1"/>
</dbReference>
<dbReference type="InterPro" id="IPR014722">
    <property type="entry name" value="Rib_uL2_dom2"/>
</dbReference>
<sequence length="189" mass="20828">MGDTTDIRKGAVIRHQGDLFVVSNFQFVNPGKGSAFTKTKMKSLTTGKSVEITYKSGETVDTVQVERQNMQYLYRNGDMYSFMNKLSYETLDVDASTIGDDAQYLKDGVEVIAIMHEERVVAVELPKKIQYTVTQAPPAVKGDTAGGNITKEAIMDNGLKVQVPIFIKEGEEILVNTETGEYSGRAGEK</sequence>
<protein>
    <recommendedName>
        <fullName evidence="7 8">Elongation factor P</fullName>
        <shortName evidence="7">EF-P</shortName>
    </recommendedName>
</protein>
<comment type="subcellular location">
    <subcellularLocation>
        <location evidence="1 7">Cytoplasm</location>
    </subcellularLocation>
</comment>
<keyword evidence="5 7" id="KW-0251">Elongation factor</keyword>
<keyword evidence="4 7" id="KW-0963">Cytoplasm</keyword>
<evidence type="ECO:0000259" key="11">
    <source>
        <dbReference type="SMART" id="SM01185"/>
    </source>
</evidence>
<dbReference type="SMART" id="SM01185">
    <property type="entry name" value="EFP"/>
    <property type="match status" value="1"/>
</dbReference>
<comment type="similarity">
    <text evidence="3 7 9">Belongs to the elongation factor P family.</text>
</comment>
<dbReference type="InterPro" id="IPR020599">
    <property type="entry name" value="Transl_elong_fac_P/YeiP"/>
</dbReference>
<dbReference type="STRING" id="1619044.UY92_C0010G0011"/>
<dbReference type="InterPro" id="IPR013852">
    <property type="entry name" value="Transl_elong_P/YeiP_CS"/>
</dbReference>
<dbReference type="Pfam" id="PF01132">
    <property type="entry name" value="EFP"/>
    <property type="match status" value="1"/>
</dbReference>
<dbReference type="FunFam" id="2.30.30.30:FF:000003">
    <property type="entry name" value="Elongation factor P"/>
    <property type="match status" value="1"/>
</dbReference>
<dbReference type="PANTHER" id="PTHR30053:SF12">
    <property type="entry name" value="ELONGATION FACTOR P (EF-P) FAMILY PROTEIN"/>
    <property type="match status" value="1"/>
</dbReference>
<name>A0A0G1YFZ6_9BACT</name>
<dbReference type="Proteomes" id="UP000033870">
    <property type="component" value="Unassembled WGS sequence"/>
</dbReference>
<comment type="caution">
    <text evidence="12">The sequence shown here is derived from an EMBL/GenBank/DDBJ whole genome shotgun (WGS) entry which is preliminary data.</text>
</comment>
<dbReference type="PATRIC" id="fig|1619044.3.peg.752"/>
<dbReference type="Pfam" id="PF08207">
    <property type="entry name" value="EFP_N"/>
    <property type="match status" value="1"/>
</dbReference>
<dbReference type="InterPro" id="IPR001059">
    <property type="entry name" value="Transl_elong_P/YeiP_cen"/>
</dbReference>
<dbReference type="UniPathway" id="UPA00345"/>
<dbReference type="GO" id="GO:0005829">
    <property type="term" value="C:cytosol"/>
    <property type="evidence" value="ECO:0007669"/>
    <property type="project" value="UniProtKB-ARBA"/>
</dbReference>
<dbReference type="FunFam" id="2.40.50.140:FF:000009">
    <property type="entry name" value="Elongation factor P"/>
    <property type="match status" value="1"/>
</dbReference>
<evidence type="ECO:0000256" key="8">
    <source>
        <dbReference type="NCBIfam" id="TIGR00038"/>
    </source>
</evidence>
<evidence type="ECO:0000313" key="12">
    <source>
        <dbReference type="EMBL" id="KKW42095.1"/>
    </source>
</evidence>
<feature type="domain" description="Elongation factor P C-terminal" evidence="10">
    <location>
        <begin position="129"/>
        <end position="185"/>
    </location>
</feature>
<comment type="function">
    <text evidence="7">Involved in peptide bond synthesis. Stimulates efficient translation and peptide-bond synthesis on native or reconstituted 70S ribosomes in vitro. Probably functions indirectly by altering the affinity of the ribosome for aminoacyl-tRNA, thus increasing their reactivity as acceptors for peptidyl transferase.</text>
</comment>
<dbReference type="SMART" id="SM00841">
    <property type="entry name" value="Elong-fact-P_C"/>
    <property type="match status" value="1"/>
</dbReference>
<dbReference type="InterPro" id="IPR011768">
    <property type="entry name" value="Transl_elongation_fac_P"/>
</dbReference>
<evidence type="ECO:0000256" key="2">
    <source>
        <dbReference type="ARBA" id="ARBA00004815"/>
    </source>
</evidence>
<proteinExistence type="inferred from homology"/>
<dbReference type="InterPro" id="IPR012340">
    <property type="entry name" value="NA-bd_OB-fold"/>
</dbReference>
<evidence type="ECO:0000256" key="3">
    <source>
        <dbReference type="ARBA" id="ARBA00009479"/>
    </source>
</evidence>
<dbReference type="CDD" id="cd05794">
    <property type="entry name" value="S1_EF-P_repeat_2"/>
    <property type="match status" value="1"/>
</dbReference>
<feature type="domain" description="Translation elongation factor P/YeiP central" evidence="11">
    <location>
        <begin position="67"/>
        <end position="121"/>
    </location>
</feature>
<dbReference type="Gene3D" id="2.30.30.30">
    <property type="match status" value="1"/>
</dbReference>
<dbReference type="Pfam" id="PF09285">
    <property type="entry name" value="Elong-fact-P_C"/>
    <property type="match status" value="1"/>
</dbReference>
<dbReference type="FunFam" id="2.40.50.140:FF:000004">
    <property type="entry name" value="Elongation factor P"/>
    <property type="match status" value="1"/>
</dbReference>
<evidence type="ECO:0000256" key="4">
    <source>
        <dbReference type="ARBA" id="ARBA00022490"/>
    </source>
</evidence>
<dbReference type="PIRSF" id="PIRSF005901">
    <property type="entry name" value="EF-P"/>
    <property type="match status" value="1"/>
</dbReference>
<dbReference type="NCBIfam" id="NF001810">
    <property type="entry name" value="PRK00529.1"/>
    <property type="match status" value="1"/>
</dbReference>
<dbReference type="GO" id="GO:0003746">
    <property type="term" value="F:translation elongation factor activity"/>
    <property type="evidence" value="ECO:0007669"/>
    <property type="project" value="UniProtKB-UniRule"/>
</dbReference>